<evidence type="ECO:0000313" key="6">
    <source>
        <dbReference type="EMBL" id="KAL1297581.1"/>
    </source>
</evidence>
<dbReference type="InterPro" id="IPR015943">
    <property type="entry name" value="WD40/YVTN_repeat-like_dom_sf"/>
</dbReference>
<name>A0ABR3P4G3_9PEZI</name>
<dbReference type="PROSITE" id="PS50082">
    <property type="entry name" value="WD_REPEATS_2"/>
    <property type="match status" value="4"/>
</dbReference>
<feature type="repeat" description="WD" evidence="3">
    <location>
        <begin position="476"/>
        <end position="515"/>
    </location>
</feature>
<accession>A0ABR3P4G3</accession>
<feature type="repeat" description="WD" evidence="3">
    <location>
        <begin position="368"/>
        <end position="409"/>
    </location>
</feature>
<keyword evidence="1 3" id="KW-0853">WD repeat</keyword>
<dbReference type="SMART" id="SM00500">
    <property type="entry name" value="SFM"/>
    <property type="match status" value="1"/>
</dbReference>
<dbReference type="Pfam" id="PF00400">
    <property type="entry name" value="WD40"/>
    <property type="match status" value="6"/>
</dbReference>
<dbReference type="Pfam" id="PF08799">
    <property type="entry name" value="PRP4"/>
    <property type="match status" value="1"/>
</dbReference>
<feature type="repeat" description="WD" evidence="3">
    <location>
        <begin position="326"/>
        <end position="367"/>
    </location>
</feature>
<proteinExistence type="predicted"/>
<feature type="domain" description="Pre-mRNA processing factor 4 (PRP4)-like" evidence="5">
    <location>
        <begin position="66"/>
        <end position="116"/>
    </location>
</feature>
<dbReference type="EMBL" id="JBFMKM010000014">
    <property type="protein sequence ID" value="KAL1297581.1"/>
    <property type="molecule type" value="Genomic_DNA"/>
</dbReference>
<dbReference type="InterPro" id="IPR036285">
    <property type="entry name" value="PRP4-like_sf"/>
</dbReference>
<evidence type="ECO:0000256" key="4">
    <source>
        <dbReference type="SAM" id="MobiDB-lite"/>
    </source>
</evidence>
<feature type="repeat" description="WD" evidence="3">
    <location>
        <begin position="284"/>
        <end position="325"/>
    </location>
</feature>
<evidence type="ECO:0000256" key="2">
    <source>
        <dbReference type="ARBA" id="ARBA00022737"/>
    </source>
</evidence>
<evidence type="ECO:0000259" key="5">
    <source>
        <dbReference type="SMART" id="SM00500"/>
    </source>
</evidence>
<dbReference type="InterPro" id="IPR001680">
    <property type="entry name" value="WD40_rpt"/>
</dbReference>
<dbReference type="PROSITE" id="PS50294">
    <property type="entry name" value="WD_REPEATS_REGION"/>
    <property type="match status" value="4"/>
</dbReference>
<dbReference type="RefSeq" id="XP_069197263.1">
    <property type="nucleotide sequence ID" value="XM_069346049.1"/>
</dbReference>
<evidence type="ECO:0000313" key="7">
    <source>
        <dbReference type="Proteomes" id="UP001562354"/>
    </source>
</evidence>
<protein>
    <recommendedName>
        <fullName evidence="5">Pre-mRNA processing factor 4 (PRP4)-like domain-containing protein</fullName>
    </recommendedName>
</protein>
<dbReference type="SUPFAM" id="SSF158230">
    <property type="entry name" value="PRP4-like"/>
    <property type="match status" value="1"/>
</dbReference>
<feature type="region of interest" description="Disordered" evidence="4">
    <location>
        <begin position="106"/>
        <end position="126"/>
    </location>
</feature>
<organism evidence="6 7">
    <name type="scientific">Neodothiora populina</name>
    <dbReference type="NCBI Taxonomy" id="2781224"/>
    <lineage>
        <taxon>Eukaryota</taxon>
        <taxon>Fungi</taxon>
        <taxon>Dikarya</taxon>
        <taxon>Ascomycota</taxon>
        <taxon>Pezizomycotina</taxon>
        <taxon>Dothideomycetes</taxon>
        <taxon>Dothideomycetidae</taxon>
        <taxon>Dothideales</taxon>
        <taxon>Dothioraceae</taxon>
        <taxon>Neodothiora</taxon>
    </lineage>
</organism>
<gene>
    <name evidence="6" type="ORF">AAFC00_006144</name>
</gene>
<reference evidence="6 7" key="1">
    <citation type="submission" date="2024-07" db="EMBL/GenBank/DDBJ databases">
        <title>Draft sequence of the Neodothiora populina.</title>
        <authorList>
            <person name="Drown D.D."/>
            <person name="Schuette U.S."/>
            <person name="Buechlein A.B."/>
            <person name="Rusch D.R."/>
            <person name="Winton L.W."/>
            <person name="Adams G.A."/>
        </authorList>
    </citation>
    <scope>NUCLEOTIDE SEQUENCE [LARGE SCALE GENOMIC DNA]</scope>
    <source>
        <strain evidence="6 7">CPC 39397</strain>
    </source>
</reference>
<dbReference type="InterPro" id="IPR036322">
    <property type="entry name" value="WD40_repeat_dom_sf"/>
</dbReference>
<dbReference type="Gene3D" id="2.130.10.10">
    <property type="entry name" value="YVTN repeat-like/Quinoprotein amine dehydrogenase"/>
    <property type="match status" value="3"/>
</dbReference>
<dbReference type="PANTHER" id="PTHR19846:SF0">
    <property type="entry name" value="PRE-MRNA PROCESSING FACTOR 4"/>
    <property type="match status" value="1"/>
</dbReference>
<dbReference type="InterPro" id="IPR019775">
    <property type="entry name" value="WD40_repeat_CS"/>
</dbReference>
<dbReference type="Proteomes" id="UP001562354">
    <property type="component" value="Unassembled WGS sequence"/>
</dbReference>
<keyword evidence="2" id="KW-0677">Repeat</keyword>
<dbReference type="CDD" id="cd00200">
    <property type="entry name" value="WD40"/>
    <property type="match status" value="1"/>
</dbReference>
<dbReference type="PANTHER" id="PTHR19846">
    <property type="entry name" value="WD40 REPEAT PROTEIN"/>
    <property type="match status" value="1"/>
</dbReference>
<dbReference type="InterPro" id="IPR014906">
    <property type="entry name" value="PRP4-like"/>
</dbReference>
<evidence type="ECO:0000256" key="1">
    <source>
        <dbReference type="ARBA" id="ARBA00022574"/>
    </source>
</evidence>
<dbReference type="SMART" id="SM00320">
    <property type="entry name" value="WD40"/>
    <property type="match status" value="7"/>
</dbReference>
<sequence length="515" mass="56852">MAMHPSRQAYVEEAGQEDTEMTYDLSNVPMDTDYYMPNESGTNEKASAVLAQFTRKRNLAAVAVPTDDGKVRARLRELGEPITLFGERPEDRRDRLRELLYTAQEGGEDVAMEDTAEAEEDDDENQEFYTQGSDELIEARKHIALYSLPRSRQRIHYQRLETTIPLQRHVEHRQRIRERLSGFELFGSQIAGERPVGMARFSPNGETIAAGNWGGTIKLLDVPNLNEKGLLRGHTAQVSGIAWLPGSTLSGTTVSPGSLNLASGGGEGNVHLWSLEQDTPIATLSGHGGRVCRTEFHPSGKYLASASYDTSWRLWDVETTTELLLQEGHSQEAYTVAFNTDGSLLASAGLDSIACLWDLRSGRRVLYLESHIKPIYGLDWSPDGYRIMTASGDGFAKCWDIRQMRETASIGAHKGGVTDLKWFKGLDGPLSGKDPAKASDNEDLIPKKAGTFFVSGGFDRNVKIFSADDWALCKTLSGHSGHVLSTDVTSDGKWIVSSSYDRTVKLWGRDAMDAL</sequence>
<evidence type="ECO:0000256" key="3">
    <source>
        <dbReference type="PROSITE-ProRule" id="PRU00221"/>
    </source>
</evidence>
<dbReference type="SUPFAM" id="SSF50978">
    <property type="entry name" value="WD40 repeat-like"/>
    <property type="match status" value="1"/>
</dbReference>
<dbReference type="Gene3D" id="4.10.280.110">
    <property type="entry name" value="Pre-mRNA processing factor 4 domain"/>
    <property type="match status" value="1"/>
</dbReference>
<dbReference type="PROSITE" id="PS00678">
    <property type="entry name" value="WD_REPEATS_1"/>
    <property type="match status" value="2"/>
</dbReference>
<dbReference type="GeneID" id="95979843"/>
<keyword evidence="7" id="KW-1185">Reference proteome</keyword>
<comment type="caution">
    <text evidence="6">The sequence shown here is derived from an EMBL/GenBank/DDBJ whole genome shotgun (WGS) entry which is preliminary data.</text>
</comment>